<dbReference type="Proteomes" id="UP000218209">
    <property type="component" value="Unassembled WGS sequence"/>
</dbReference>
<feature type="compositionally biased region" description="Basic residues" evidence="1">
    <location>
        <begin position="405"/>
        <end position="417"/>
    </location>
</feature>
<keyword evidence="3" id="KW-1185">Reference proteome</keyword>
<organism evidence="2 3">
    <name type="scientific">Porphyra umbilicalis</name>
    <name type="common">Purple laver</name>
    <name type="synonym">Red alga</name>
    <dbReference type="NCBI Taxonomy" id="2786"/>
    <lineage>
        <taxon>Eukaryota</taxon>
        <taxon>Rhodophyta</taxon>
        <taxon>Bangiophyceae</taxon>
        <taxon>Bangiales</taxon>
        <taxon>Bangiaceae</taxon>
        <taxon>Porphyra</taxon>
    </lineage>
</organism>
<accession>A0A1X6NIR8</accession>
<feature type="compositionally biased region" description="Low complexity" evidence="1">
    <location>
        <begin position="47"/>
        <end position="66"/>
    </location>
</feature>
<feature type="region of interest" description="Disordered" evidence="1">
    <location>
        <begin position="1"/>
        <end position="333"/>
    </location>
</feature>
<feature type="non-terminal residue" evidence="2">
    <location>
        <position position="467"/>
    </location>
</feature>
<gene>
    <name evidence="2" type="ORF">BU14_2668s0001</name>
</gene>
<evidence type="ECO:0000256" key="1">
    <source>
        <dbReference type="SAM" id="MobiDB-lite"/>
    </source>
</evidence>
<dbReference type="AlphaFoldDB" id="A0A1X6NIR8"/>
<feature type="compositionally biased region" description="Basic residues" evidence="1">
    <location>
        <begin position="445"/>
        <end position="455"/>
    </location>
</feature>
<sequence>PHAAAAAAVAAAAAPSPVGHRPRRRRRGLAPIPDERLRLAHLPPPAAAAARPVTHGTHAAAAEGATLPTRTVRAGAARGAEDGGRPAAPPPLLPGARRRGARARGGGAVAGGVTRGAGAGPRPPRPRPPRVVEAEDGRDERRRRPVGRNDARPRGGEGGEPRGDHVPVGRHRRRPQRAVVGGRERADRPRQRRVNDALRRRRQDRLVPIEAARRRPRGRVGGPQRGAEGAPPGRVVPPRAVIVGPHPRRQRGGEDGQHHPLAGGGERADADGPVRPRDEVGAERRERRRERPRPHLVGGAVVPVAAEFDDDDLGRVGGDKGDHVCHDRRQGHEVKAVRRPHLPVAVAEAQVEEADAGAQLRADAVALRQRPPAADREEDRLGNVRHGVPAARVRAPREGAEGVRRRQGGGRIRRRVVRAGDGERGQGGLGIRPHPRGGRGGGARRGGRRRRHRRGGGGERGGGGHHR</sequence>
<feature type="compositionally biased region" description="Basic and acidic residues" evidence="1">
    <location>
        <begin position="266"/>
        <end position="285"/>
    </location>
</feature>
<dbReference type="EMBL" id="KV920441">
    <property type="protein sequence ID" value="OSX68509.1"/>
    <property type="molecule type" value="Genomic_DNA"/>
</dbReference>
<protein>
    <submittedName>
        <fullName evidence="2">Uncharacterized protein</fullName>
    </submittedName>
</protein>
<feature type="region of interest" description="Disordered" evidence="1">
    <location>
        <begin position="396"/>
        <end position="467"/>
    </location>
</feature>
<feature type="compositionally biased region" description="Basic and acidic residues" evidence="1">
    <location>
        <begin position="182"/>
        <end position="213"/>
    </location>
</feature>
<feature type="compositionally biased region" description="Basic and acidic residues" evidence="1">
    <location>
        <begin position="130"/>
        <end position="167"/>
    </location>
</feature>
<feature type="non-terminal residue" evidence="2">
    <location>
        <position position="1"/>
    </location>
</feature>
<feature type="compositionally biased region" description="Gly residues" evidence="1">
    <location>
        <begin position="103"/>
        <end position="119"/>
    </location>
</feature>
<feature type="compositionally biased region" description="Low complexity" evidence="1">
    <location>
        <begin position="225"/>
        <end position="245"/>
    </location>
</feature>
<feature type="compositionally biased region" description="Low complexity" evidence="1">
    <location>
        <begin position="1"/>
        <end position="14"/>
    </location>
</feature>
<feature type="compositionally biased region" description="Basic and acidic residues" evidence="1">
    <location>
        <begin position="313"/>
        <end position="333"/>
    </location>
</feature>
<name>A0A1X6NIR8_PORUM</name>
<evidence type="ECO:0000313" key="2">
    <source>
        <dbReference type="EMBL" id="OSX68509.1"/>
    </source>
</evidence>
<proteinExistence type="predicted"/>
<reference evidence="2 3" key="1">
    <citation type="submission" date="2017-03" db="EMBL/GenBank/DDBJ databases">
        <title>WGS assembly of Porphyra umbilicalis.</title>
        <authorList>
            <person name="Brawley S.H."/>
            <person name="Blouin N.A."/>
            <person name="Ficko-Blean E."/>
            <person name="Wheeler G.L."/>
            <person name="Lohr M."/>
            <person name="Goodson H.V."/>
            <person name="Jenkins J.W."/>
            <person name="Blaby-Haas C.E."/>
            <person name="Helliwell K.E."/>
            <person name="Chan C."/>
            <person name="Marriage T."/>
            <person name="Bhattacharya D."/>
            <person name="Klein A.S."/>
            <person name="Badis Y."/>
            <person name="Brodie J."/>
            <person name="Cao Y."/>
            <person name="Collen J."/>
            <person name="Dittami S.M."/>
            <person name="Gachon C.M."/>
            <person name="Green B.R."/>
            <person name="Karpowicz S."/>
            <person name="Kim J.W."/>
            <person name="Kudahl U."/>
            <person name="Lin S."/>
            <person name="Michel G."/>
            <person name="Mittag M."/>
            <person name="Olson B.J."/>
            <person name="Pangilinan J."/>
            <person name="Peng Y."/>
            <person name="Qiu H."/>
            <person name="Shu S."/>
            <person name="Singer J.T."/>
            <person name="Smith A.G."/>
            <person name="Sprecher B.N."/>
            <person name="Wagner V."/>
            <person name="Wang W."/>
            <person name="Wang Z.-Y."/>
            <person name="Yan J."/>
            <person name="Yarish C."/>
            <person name="Zoeuner-Riek S."/>
            <person name="Zhuang Y."/>
            <person name="Zou Y."/>
            <person name="Lindquist E.A."/>
            <person name="Grimwood J."/>
            <person name="Barry K."/>
            <person name="Rokhsar D.S."/>
            <person name="Schmutz J."/>
            <person name="Stiller J.W."/>
            <person name="Grossman A.R."/>
            <person name="Prochnik S.E."/>
        </authorList>
    </citation>
    <scope>NUCLEOTIDE SEQUENCE [LARGE SCALE GENOMIC DNA]</scope>
    <source>
        <strain evidence="2">4086291</strain>
    </source>
</reference>
<evidence type="ECO:0000313" key="3">
    <source>
        <dbReference type="Proteomes" id="UP000218209"/>
    </source>
</evidence>